<accession>A0AAN9VBL9</accession>
<dbReference type="Proteomes" id="UP001320420">
    <property type="component" value="Unassembled WGS sequence"/>
</dbReference>
<evidence type="ECO:0000313" key="4">
    <source>
        <dbReference type="Proteomes" id="UP001320420"/>
    </source>
</evidence>
<comment type="caution">
    <text evidence="3">The sequence shown here is derived from an EMBL/GenBank/DDBJ whole genome shotgun (WGS) entry which is preliminary data.</text>
</comment>
<reference evidence="3 4" key="1">
    <citation type="submission" date="2024-02" db="EMBL/GenBank/DDBJ databases">
        <title>De novo assembly and annotation of 12 fungi associated with fruit tree decline syndrome in Ontario, Canada.</title>
        <authorList>
            <person name="Sulman M."/>
            <person name="Ellouze W."/>
            <person name="Ilyukhin E."/>
        </authorList>
    </citation>
    <scope>NUCLEOTIDE SEQUENCE [LARGE SCALE GENOMIC DNA]</scope>
    <source>
        <strain evidence="3 4">M11/M66-122</strain>
    </source>
</reference>
<keyword evidence="4" id="KW-1185">Reference proteome</keyword>
<protein>
    <recommendedName>
        <fullName evidence="2">DUF7770 domain-containing protein</fullName>
    </recommendedName>
</protein>
<feature type="compositionally biased region" description="Low complexity" evidence="1">
    <location>
        <begin position="1"/>
        <end position="15"/>
    </location>
</feature>
<evidence type="ECO:0000256" key="1">
    <source>
        <dbReference type="SAM" id="MobiDB-lite"/>
    </source>
</evidence>
<dbReference type="InterPro" id="IPR056672">
    <property type="entry name" value="DUF7770"/>
</dbReference>
<dbReference type="Pfam" id="PF24968">
    <property type="entry name" value="DUF7770"/>
    <property type="match status" value="1"/>
</dbReference>
<gene>
    <name evidence="3" type="ORF">SLS62_000680</name>
</gene>
<sequence>MEISNTSGSRSSLSRSDMERSIEPGPETPQQTWTMPVQAFKAIHFVPRGCEDGIRRETASEAYAVAHELLPAPGGNHWCFYIGLSNKRFVQIDATPSGIAGSIMPGGQKAYVVVSELTDLFSQEQVQYVCKLSTRRDVTVGDFLDAITQHGREKYEFSDAARGCRYWTMTQIDLFLQLGLISDRAEAEQAKDDILVEYDDRKPTGNRLPLTVGQYYY</sequence>
<feature type="region of interest" description="Disordered" evidence="1">
    <location>
        <begin position="1"/>
        <end position="33"/>
    </location>
</feature>
<feature type="domain" description="DUF7770" evidence="2">
    <location>
        <begin position="65"/>
        <end position="216"/>
    </location>
</feature>
<organism evidence="3 4">
    <name type="scientific">Diatrype stigma</name>
    <dbReference type="NCBI Taxonomy" id="117547"/>
    <lineage>
        <taxon>Eukaryota</taxon>
        <taxon>Fungi</taxon>
        <taxon>Dikarya</taxon>
        <taxon>Ascomycota</taxon>
        <taxon>Pezizomycotina</taxon>
        <taxon>Sordariomycetes</taxon>
        <taxon>Xylariomycetidae</taxon>
        <taxon>Xylariales</taxon>
        <taxon>Diatrypaceae</taxon>
        <taxon>Diatrype</taxon>
    </lineage>
</organism>
<dbReference type="EMBL" id="JAKJXP020000003">
    <property type="protein sequence ID" value="KAK7757133.1"/>
    <property type="molecule type" value="Genomic_DNA"/>
</dbReference>
<evidence type="ECO:0000313" key="3">
    <source>
        <dbReference type="EMBL" id="KAK7757133.1"/>
    </source>
</evidence>
<evidence type="ECO:0000259" key="2">
    <source>
        <dbReference type="Pfam" id="PF24968"/>
    </source>
</evidence>
<dbReference type="AlphaFoldDB" id="A0AAN9VBL9"/>
<name>A0AAN9VBL9_9PEZI</name>
<proteinExistence type="predicted"/>